<dbReference type="InterPro" id="IPR050987">
    <property type="entry name" value="AtrR-like"/>
</dbReference>
<dbReference type="PANTHER" id="PTHR46910">
    <property type="entry name" value="TRANSCRIPTION FACTOR PDR1"/>
    <property type="match status" value="1"/>
</dbReference>
<dbReference type="PROSITE" id="PS50048">
    <property type="entry name" value="ZN2_CY6_FUNGAL_2"/>
    <property type="match status" value="1"/>
</dbReference>
<gene>
    <name evidence="5" type="ORF">F5878DRAFT_372336</name>
</gene>
<dbReference type="GO" id="GO:0003677">
    <property type="term" value="F:DNA binding"/>
    <property type="evidence" value="ECO:0007669"/>
    <property type="project" value="InterPro"/>
</dbReference>
<dbReference type="InterPro" id="IPR007219">
    <property type="entry name" value="XnlR_reg_dom"/>
</dbReference>
<dbReference type="Pfam" id="PF00172">
    <property type="entry name" value="Zn_clus"/>
    <property type="match status" value="1"/>
</dbReference>
<keyword evidence="6" id="KW-1185">Reference proteome</keyword>
<dbReference type="CDD" id="cd12148">
    <property type="entry name" value="fungal_TF_MHR"/>
    <property type="match status" value="1"/>
</dbReference>
<protein>
    <submittedName>
        <fullName evidence="5">Fungal-specific transcription factor domain-containing protein</fullName>
    </submittedName>
</protein>
<accession>A0AA38U879</accession>
<evidence type="ECO:0000256" key="2">
    <source>
        <dbReference type="ARBA" id="ARBA00023242"/>
    </source>
</evidence>
<evidence type="ECO:0000259" key="4">
    <source>
        <dbReference type="PROSITE" id="PS50048"/>
    </source>
</evidence>
<dbReference type="InterPro" id="IPR036864">
    <property type="entry name" value="Zn2-C6_fun-type_DNA-bd_sf"/>
</dbReference>
<dbReference type="PANTHER" id="PTHR46910:SF38">
    <property type="entry name" value="ZN(2)-C6 FUNGAL-TYPE DOMAIN-CONTAINING PROTEIN"/>
    <property type="match status" value="1"/>
</dbReference>
<evidence type="ECO:0000256" key="3">
    <source>
        <dbReference type="SAM" id="MobiDB-lite"/>
    </source>
</evidence>
<dbReference type="Proteomes" id="UP001163846">
    <property type="component" value="Unassembled WGS sequence"/>
</dbReference>
<name>A0AA38U879_9AGAR</name>
<feature type="compositionally biased region" description="Polar residues" evidence="3">
    <location>
        <begin position="121"/>
        <end position="149"/>
    </location>
</feature>
<dbReference type="GO" id="GO:0006351">
    <property type="term" value="P:DNA-templated transcription"/>
    <property type="evidence" value="ECO:0007669"/>
    <property type="project" value="InterPro"/>
</dbReference>
<evidence type="ECO:0000313" key="5">
    <source>
        <dbReference type="EMBL" id="KAJ3834149.1"/>
    </source>
</evidence>
<feature type="region of interest" description="Disordered" evidence="3">
    <location>
        <begin position="120"/>
        <end position="153"/>
    </location>
</feature>
<dbReference type="Gene3D" id="4.10.240.10">
    <property type="entry name" value="Zn(2)-C6 fungal-type DNA-binding domain"/>
    <property type="match status" value="1"/>
</dbReference>
<dbReference type="AlphaFoldDB" id="A0AA38U879"/>
<dbReference type="SMART" id="SM00066">
    <property type="entry name" value="GAL4"/>
    <property type="match status" value="1"/>
</dbReference>
<evidence type="ECO:0000256" key="1">
    <source>
        <dbReference type="ARBA" id="ARBA00022723"/>
    </source>
</evidence>
<dbReference type="InterPro" id="IPR001138">
    <property type="entry name" value="Zn2Cys6_DnaBD"/>
</dbReference>
<reference evidence="5" key="1">
    <citation type="submission" date="2022-08" db="EMBL/GenBank/DDBJ databases">
        <authorList>
            <consortium name="DOE Joint Genome Institute"/>
            <person name="Min B."/>
            <person name="Riley R."/>
            <person name="Sierra-Patev S."/>
            <person name="Naranjo-Ortiz M."/>
            <person name="Looney B."/>
            <person name="Konkel Z."/>
            <person name="Slot J.C."/>
            <person name="Sakamoto Y."/>
            <person name="Steenwyk J.L."/>
            <person name="Rokas A."/>
            <person name="Carro J."/>
            <person name="Camarero S."/>
            <person name="Ferreira P."/>
            <person name="Molpeceres G."/>
            <person name="Ruiz-Duenas F.J."/>
            <person name="Serrano A."/>
            <person name="Henrissat B."/>
            <person name="Drula E."/>
            <person name="Hughes K.W."/>
            <person name="Mata J.L."/>
            <person name="Ishikawa N.K."/>
            <person name="Vargas-Isla R."/>
            <person name="Ushijima S."/>
            <person name="Smith C.A."/>
            <person name="Ahrendt S."/>
            <person name="Andreopoulos W."/>
            <person name="He G."/>
            <person name="Labutti K."/>
            <person name="Lipzen A."/>
            <person name="Ng V."/>
            <person name="Sandor L."/>
            <person name="Barry K."/>
            <person name="Martinez A.T."/>
            <person name="Xiao Y."/>
            <person name="Gibbons J.G."/>
            <person name="Terashima K."/>
            <person name="Hibbett D.S."/>
            <person name="Grigoriev I.V."/>
        </authorList>
    </citation>
    <scope>NUCLEOTIDE SEQUENCE</scope>
    <source>
        <strain evidence="5">TFB9207</strain>
    </source>
</reference>
<evidence type="ECO:0000313" key="6">
    <source>
        <dbReference type="Proteomes" id="UP001163846"/>
    </source>
</evidence>
<sequence length="828" mass="93710">MFAVDEDSEPQAGHKKPRLPNACTHCRSKKIKCDSAIMPNNICSNCIAYDIECTREPMKRRRPRIGPSPRSIHTTVDAILSTRRRFEVPKDPAIVKGILVDLANYVRVLEEDIARLRQELGQKSPSAQDDSSLVLSQPHSQRETFQSVHDLSDADDPVDELTRDFKVFGYYDNSIRHYGATSTRHFIESALDVKKEYTSDARLVDIHTSFKRREFWSIQPWQKIKSDNPPPFEFPPGDLMTELIELYFTQSNPYLPILYRPSFLQSMSEGVHLRDRYFGALVLAVCALGARFSDDPRVLEDYTTSKHSSGWKWIHQIPPMKQSFDEPPSLHEVQFYTVYIMFMSSTTTPEACWVIISTGIRLLQDVGAHRRQVTNTKPSVETESWKRVFWLLYSVDILTSTLLGRPRAMSQNDCDADLPIDCDDDCWEQPDPHLVFQQPTGKPSSMAYWICFLKLMNIADLMLHTIHSVKQSDIWSAAFGLSKQERNEKIISEIDSLLNKWVDEIPYHLKWDPNREDILHFDQSVLLYTTYYAIQILAHRPFIPGSGENSQSSIPSLAICANAARFCIHIVQVQQQRKTGVFFVPSVMFSLFNAAIVLLVNTWMGKQLMGAALNISKDLAEVHWVISTLHLYEDRWDQAGRLADVLDEVVSISHFDYPSGQPEQSSSRKRLRVEENPDNFLSFGAPTPALNEGSSGITTTTPSVSVDGGSNHPMGLETLGGLQHPLNTNKLRTFPVYEPLQDWSVYQDAHDPTSSWAMTNDNPLGPYATASQSAMDFTEGSPGMSGPYEQSLGGETYNYNPTQIDSEEWASYMAAIDEILQAANSRGV</sequence>
<dbReference type="PROSITE" id="PS00463">
    <property type="entry name" value="ZN2_CY6_FUNGAL_1"/>
    <property type="match status" value="1"/>
</dbReference>
<dbReference type="SUPFAM" id="SSF57701">
    <property type="entry name" value="Zn2/Cys6 DNA-binding domain"/>
    <property type="match status" value="1"/>
</dbReference>
<dbReference type="EMBL" id="MU806574">
    <property type="protein sequence ID" value="KAJ3834149.1"/>
    <property type="molecule type" value="Genomic_DNA"/>
</dbReference>
<comment type="caution">
    <text evidence="5">The sequence shown here is derived from an EMBL/GenBank/DDBJ whole genome shotgun (WGS) entry which is preliminary data.</text>
</comment>
<organism evidence="5 6">
    <name type="scientific">Lentinula raphanica</name>
    <dbReference type="NCBI Taxonomy" id="153919"/>
    <lineage>
        <taxon>Eukaryota</taxon>
        <taxon>Fungi</taxon>
        <taxon>Dikarya</taxon>
        <taxon>Basidiomycota</taxon>
        <taxon>Agaricomycotina</taxon>
        <taxon>Agaricomycetes</taxon>
        <taxon>Agaricomycetidae</taxon>
        <taxon>Agaricales</taxon>
        <taxon>Marasmiineae</taxon>
        <taxon>Omphalotaceae</taxon>
        <taxon>Lentinula</taxon>
    </lineage>
</organism>
<dbReference type="GO" id="GO:0000981">
    <property type="term" value="F:DNA-binding transcription factor activity, RNA polymerase II-specific"/>
    <property type="evidence" value="ECO:0007669"/>
    <property type="project" value="InterPro"/>
</dbReference>
<dbReference type="GO" id="GO:0008270">
    <property type="term" value="F:zinc ion binding"/>
    <property type="evidence" value="ECO:0007669"/>
    <property type="project" value="InterPro"/>
</dbReference>
<dbReference type="CDD" id="cd00067">
    <property type="entry name" value="GAL4"/>
    <property type="match status" value="1"/>
</dbReference>
<proteinExistence type="predicted"/>
<dbReference type="Pfam" id="PF04082">
    <property type="entry name" value="Fungal_trans"/>
    <property type="match status" value="1"/>
</dbReference>
<keyword evidence="1" id="KW-0479">Metal-binding</keyword>
<keyword evidence="2" id="KW-0539">Nucleus</keyword>
<feature type="domain" description="Zn(2)-C6 fungal-type" evidence="4">
    <location>
        <begin position="22"/>
        <end position="55"/>
    </location>
</feature>
<dbReference type="SMART" id="SM00906">
    <property type="entry name" value="Fungal_trans"/>
    <property type="match status" value="1"/>
</dbReference>